<proteinExistence type="predicted"/>
<organism evidence="1">
    <name type="scientific">marine metagenome</name>
    <dbReference type="NCBI Taxonomy" id="408172"/>
    <lineage>
        <taxon>unclassified sequences</taxon>
        <taxon>metagenomes</taxon>
        <taxon>ecological metagenomes</taxon>
    </lineage>
</organism>
<reference evidence="1" key="1">
    <citation type="submission" date="2018-05" db="EMBL/GenBank/DDBJ databases">
        <authorList>
            <person name="Lanie J.A."/>
            <person name="Ng W.-L."/>
            <person name="Kazmierczak K.M."/>
            <person name="Andrzejewski T.M."/>
            <person name="Davidsen T.M."/>
            <person name="Wayne K.J."/>
            <person name="Tettelin H."/>
            <person name="Glass J.I."/>
            <person name="Rusch D."/>
            <person name="Podicherti R."/>
            <person name="Tsui H.-C.T."/>
            <person name="Winkler M.E."/>
        </authorList>
    </citation>
    <scope>NUCLEOTIDE SEQUENCE</scope>
</reference>
<name>A0A382ZQZ2_9ZZZZ</name>
<accession>A0A382ZQZ2</accession>
<dbReference type="EMBL" id="UINC01185392">
    <property type="protein sequence ID" value="SVD97068.1"/>
    <property type="molecule type" value="Genomic_DNA"/>
</dbReference>
<evidence type="ECO:0000313" key="1">
    <source>
        <dbReference type="EMBL" id="SVD97068.1"/>
    </source>
</evidence>
<protein>
    <submittedName>
        <fullName evidence="1">Uncharacterized protein</fullName>
    </submittedName>
</protein>
<sequence length="186" mass="19670">MGNTVGSVIGVGETGRSGDLGRSLHLVDIENLVGEPTLWRPDRIKATFDAYLQTATWRPGDSLVIAANPSFMKMLAFDLVEMAHRPLCAWGKDAADQLLLGAVPADVGARFGRLVVGSGDHAFASLVGSLRGRIETLVVTAAGLISANLYVATDEVRRFRTDKGCEGAPSISGSEADTGSWMLARV</sequence>
<dbReference type="AlphaFoldDB" id="A0A382ZQZ2"/>
<gene>
    <name evidence="1" type="ORF">METZ01_LOCUS449922</name>
</gene>